<sequence>MCHLPPLSPPKKSLGLASSSVDNMNPLRPLQPNVPSIAAWPPPRAPTVRTSQQQRKQQQEQRKQQGKHEVPVNLRDNVLPFDCSASVLPGLTFPEDFRAYHCPRDETILTQNYQHSPPNPLRKASHDPVFFSSLALRSSVAELFGCVVTPRKNDQHVGGSIWQAPPALPYDPEDDDVVAWKKGLEGGTDDEHNRVKACAVTWPLWNSRLDLEM</sequence>
<evidence type="ECO:0000313" key="3">
    <source>
        <dbReference type="Proteomes" id="UP000800082"/>
    </source>
</evidence>
<organism evidence="2 3">
    <name type="scientific">Didymella exigua CBS 183.55</name>
    <dbReference type="NCBI Taxonomy" id="1150837"/>
    <lineage>
        <taxon>Eukaryota</taxon>
        <taxon>Fungi</taxon>
        <taxon>Dikarya</taxon>
        <taxon>Ascomycota</taxon>
        <taxon>Pezizomycotina</taxon>
        <taxon>Dothideomycetes</taxon>
        <taxon>Pleosporomycetidae</taxon>
        <taxon>Pleosporales</taxon>
        <taxon>Pleosporineae</taxon>
        <taxon>Didymellaceae</taxon>
        <taxon>Didymella</taxon>
    </lineage>
</organism>
<protein>
    <submittedName>
        <fullName evidence="2">Uncharacterized protein</fullName>
    </submittedName>
</protein>
<dbReference type="RefSeq" id="XP_033449002.1">
    <property type="nucleotide sequence ID" value="XM_033587608.1"/>
</dbReference>
<feature type="compositionally biased region" description="Basic and acidic residues" evidence="1">
    <location>
        <begin position="57"/>
        <end position="70"/>
    </location>
</feature>
<feature type="region of interest" description="Disordered" evidence="1">
    <location>
        <begin position="1"/>
        <end position="73"/>
    </location>
</feature>
<dbReference type="OrthoDB" id="3794564at2759"/>
<dbReference type="AlphaFoldDB" id="A0A6A5RNZ7"/>
<reference evidence="2" key="1">
    <citation type="journal article" date="2020" name="Stud. Mycol.">
        <title>101 Dothideomycetes genomes: a test case for predicting lifestyles and emergence of pathogens.</title>
        <authorList>
            <person name="Haridas S."/>
            <person name="Albert R."/>
            <person name="Binder M."/>
            <person name="Bloem J."/>
            <person name="Labutti K."/>
            <person name="Salamov A."/>
            <person name="Andreopoulos B."/>
            <person name="Baker S."/>
            <person name="Barry K."/>
            <person name="Bills G."/>
            <person name="Bluhm B."/>
            <person name="Cannon C."/>
            <person name="Castanera R."/>
            <person name="Culley D."/>
            <person name="Daum C."/>
            <person name="Ezra D."/>
            <person name="Gonzalez J."/>
            <person name="Henrissat B."/>
            <person name="Kuo A."/>
            <person name="Liang C."/>
            <person name="Lipzen A."/>
            <person name="Lutzoni F."/>
            <person name="Magnuson J."/>
            <person name="Mondo S."/>
            <person name="Nolan M."/>
            <person name="Ohm R."/>
            <person name="Pangilinan J."/>
            <person name="Park H.-J."/>
            <person name="Ramirez L."/>
            <person name="Alfaro M."/>
            <person name="Sun H."/>
            <person name="Tritt A."/>
            <person name="Yoshinaga Y."/>
            <person name="Zwiers L.-H."/>
            <person name="Turgeon B."/>
            <person name="Goodwin S."/>
            <person name="Spatafora J."/>
            <person name="Crous P."/>
            <person name="Grigoriev I."/>
        </authorList>
    </citation>
    <scope>NUCLEOTIDE SEQUENCE</scope>
    <source>
        <strain evidence="2">CBS 183.55</strain>
    </source>
</reference>
<evidence type="ECO:0000313" key="2">
    <source>
        <dbReference type="EMBL" id="KAF1928754.1"/>
    </source>
</evidence>
<evidence type="ECO:0000256" key="1">
    <source>
        <dbReference type="SAM" id="MobiDB-lite"/>
    </source>
</evidence>
<gene>
    <name evidence="2" type="ORF">M421DRAFT_154349</name>
</gene>
<accession>A0A6A5RNZ7</accession>
<keyword evidence="3" id="KW-1185">Reference proteome</keyword>
<dbReference type="Proteomes" id="UP000800082">
    <property type="component" value="Unassembled WGS sequence"/>
</dbReference>
<proteinExistence type="predicted"/>
<feature type="compositionally biased region" description="Low complexity" evidence="1">
    <location>
        <begin position="10"/>
        <end position="20"/>
    </location>
</feature>
<dbReference type="EMBL" id="ML978968">
    <property type="protein sequence ID" value="KAF1928754.1"/>
    <property type="molecule type" value="Genomic_DNA"/>
</dbReference>
<dbReference type="GeneID" id="54345254"/>
<name>A0A6A5RNZ7_9PLEO</name>